<evidence type="ECO:0000313" key="2">
    <source>
        <dbReference type="EnsemblPlants" id="KEH37312"/>
    </source>
</evidence>
<protein>
    <submittedName>
        <fullName evidence="1 2">Uncharacterized protein</fullName>
    </submittedName>
</protein>
<dbReference type="HOGENOM" id="CLU_2926038_0_0_1"/>
<keyword evidence="3" id="KW-1185">Reference proteome</keyword>
<sequence length="61" mass="6972">MSLAVASESLAIVSYPKFGCRFWCLNLKFIDECVQKYRHISSIGFYAQGNNEVEKYSKSLT</sequence>
<name>A0A072V669_MEDTR</name>
<organism evidence="1 3">
    <name type="scientific">Medicago truncatula</name>
    <name type="common">Barrel medic</name>
    <name type="synonym">Medicago tribuloides</name>
    <dbReference type="NCBI Taxonomy" id="3880"/>
    <lineage>
        <taxon>Eukaryota</taxon>
        <taxon>Viridiplantae</taxon>
        <taxon>Streptophyta</taxon>
        <taxon>Embryophyta</taxon>
        <taxon>Tracheophyta</taxon>
        <taxon>Spermatophyta</taxon>
        <taxon>Magnoliopsida</taxon>
        <taxon>eudicotyledons</taxon>
        <taxon>Gunneridae</taxon>
        <taxon>Pentapetalae</taxon>
        <taxon>rosids</taxon>
        <taxon>fabids</taxon>
        <taxon>Fabales</taxon>
        <taxon>Fabaceae</taxon>
        <taxon>Papilionoideae</taxon>
        <taxon>50 kb inversion clade</taxon>
        <taxon>NPAAA clade</taxon>
        <taxon>Hologalegina</taxon>
        <taxon>IRL clade</taxon>
        <taxon>Trifolieae</taxon>
        <taxon>Medicago</taxon>
    </lineage>
</organism>
<proteinExistence type="predicted"/>
<evidence type="ECO:0000313" key="1">
    <source>
        <dbReference type="EMBL" id="KEH37312.1"/>
    </source>
</evidence>
<reference evidence="2" key="3">
    <citation type="submission" date="2015-04" db="UniProtKB">
        <authorList>
            <consortium name="EnsemblPlants"/>
        </authorList>
    </citation>
    <scope>IDENTIFICATION</scope>
    <source>
        <strain evidence="2">cv. Jemalong A17</strain>
    </source>
</reference>
<dbReference type="Proteomes" id="UP000002051">
    <property type="component" value="Chromosome 2"/>
</dbReference>
<reference evidence="1 3" key="2">
    <citation type="journal article" date="2014" name="BMC Genomics">
        <title>An improved genome release (version Mt4.0) for the model legume Medicago truncatula.</title>
        <authorList>
            <person name="Tang H."/>
            <person name="Krishnakumar V."/>
            <person name="Bidwell S."/>
            <person name="Rosen B."/>
            <person name="Chan A."/>
            <person name="Zhou S."/>
            <person name="Gentzbittel L."/>
            <person name="Childs K.L."/>
            <person name="Yandell M."/>
            <person name="Gundlach H."/>
            <person name="Mayer K.F."/>
            <person name="Schwartz D.C."/>
            <person name="Town C.D."/>
        </authorList>
    </citation>
    <scope>GENOME REANNOTATION</scope>
    <source>
        <strain evidence="1">A17</strain>
        <strain evidence="2 3">cv. Jemalong A17</strain>
    </source>
</reference>
<dbReference type="EnsemblPlants" id="KEH37312">
    <property type="protein sequence ID" value="KEH37312"/>
    <property type="gene ID" value="MTR_2g437420"/>
</dbReference>
<dbReference type="EMBL" id="CM001218">
    <property type="protein sequence ID" value="KEH37312.1"/>
    <property type="molecule type" value="Genomic_DNA"/>
</dbReference>
<dbReference type="AlphaFoldDB" id="A0A072V669"/>
<evidence type="ECO:0000313" key="3">
    <source>
        <dbReference type="Proteomes" id="UP000002051"/>
    </source>
</evidence>
<reference evidence="1 3" key="1">
    <citation type="journal article" date="2011" name="Nature">
        <title>The Medicago genome provides insight into the evolution of rhizobial symbioses.</title>
        <authorList>
            <person name="Young N.D."/>
            <person name="Debelle F."/>
            <person name="Oldroyd G.E."/>
            <person name="Geurts R."/>
            <person name="Cannon S.B."/>
            <person name="Udvardi M.K."/>
            <person name="Benedito V.A."/>
            <person name="Mayer K.F."/>
            <person name="Gouzy J."/>
            <person name="Schoof H."/>
            <person name="Van de Peer Y."/>
            <person name="Proost S."/>
            <person name="Cook D.R."/>
            <person name="Meyers B.C."/>
            <person name="Spannagl M."/>
            <person name="Cheung F."/>
            <person name="De Mita S."/>
            <person name="Krishnakumar V."/>
            <person name="Gundlach H."/>
            <person name="Zhou S."/>
            <person name="Mudge J."/>
            <person name="Bharti A.K."/>
            <person name="Murray J.D."/>
            <person name="Naoumkina M.A."/>
            <person name="Rosen B."/>
            <person name="Silverstein K.A."/>
            <person name="Tang H."/>
            <person name="Rombauts S."/>
            <person name="Zhao P.X."/>
            <person name="Zhou P."/>
            <person name="Barbe V."/>
            <person name="Bardou P."/>
            <person name="Bechner M."/>
            <person name="Bellec A."/>
            <person name="Berger A."/>
            <person name="Berges H."/>
            <person name="Bidwell S."/>
            <person name="Bisseling T."/>
            <person name="Choisne N."/>
            <person name="Couloux A."/>
            <person name="Denny R."/>
            <person name="Deshpande S."/>
            <person name="Dai X."/>
            <person name="Doyle J.J."/>
            <person name="Dudez A.M."/>
            <person name="Farmer A.D."/>
            <person name="Fouteau S."/>
            <person name="Franken C."/>
            <person name="Gibelin C."/>
            <person name="Gish J."/>
            <person name="Goldstein S."/>
            <person name="Gonzalez A.J."/>
            <person name="Green P.J."/>
            <person name="Hallab A."/>
            <person name="Hartog M."/>
            <person name="Hua A."/>
            <person name="Humphray S.J."/>
            <person name="Jeong D.H."/>
            <person name="Jing Y."/>
            <person name="Jocker A."/>
            <person name="Kenton S.M."/>
            <person name="Kim D.J."/>
            <person name="Klee K."/>
            <person name="Lai H."/>
            <person name="Lang C."/>
            <person name="Lin S."/>
            <person name="Macmil S.L."/>
            <person name="Magdelenat G."/>
            <person name="Matthews L."/>
            <person name="McCorrison J."/>
            <person name="Monaghan E.L."/>
            <person name="Mun J.H."/>
            <person name="Najar F.Z."/>
            <person name="Nicholson C."/>
            <person name="Noirot C."/>
            <person name="O'Bleness M."/>
            <person name="Paule C.R."/>
            <person name="Poulain J."/>
            <person name="Prion F."/>
            <person name="Qin B."/>
            <person name="Qu C."/>
            <person name="Retzel E.F."/>
            <person name="Riddle C."/>
            <person name="Sallet E."/>
            <person name="Samain S."/>
            <person name="Samson N."/>
            <person name="Sanders I."/>
            <person name="Saurat O."/>
            <person name="Scarpelli C."/>
            <person name="Schiex T."/>
            <person name="Segurens B."/>
            <person name="Severin A.J."/>
            <person name="Sherrier D.J."/>
            <person name="Shi R."/>
            <person name="Sims S."/>
            <person name="Singer S.R."/>
            <person name="Sinharoy S."/>
            <person name="Sterck L."/>
            <person name="Viollet A."/>
            <person name="Wang B.B."/>
            <person name="Wang K."/>
            <person name="Wang M."/>
            <person name="Wang X."/>
            <person name="Warfsmann J."/>
            <person name="Weissenbach J."/>
            <person name="White D.D."/>
            <person name="White J.D."/>
            <person name="Wiley G.B."/>
            <person name="Wincker P."/>
            <person name="Xing Y."/>
            <person name="Yang L."/>
            <person name="Yao Z."/>
            <person name="Ying F."/>
            <person name="Zhai J."/>
            <person name="Zhou L."/>
            <person name="Zuber A."/>
            <person name="Denarie J."/>
            <person name="Dixon R.A."/>
            <person name="May G.D."/>
            <person name="Schwartz D.C."/>
            <person name="Rogers J."/>
            <person name="Quetier F."/>
            <person name="Town C.D."/>
            <person name="Roe B.A."/>
        </authorList>
    </citation>
    <scope>NUCLEOTIDE SEQUENCE [LARGE SCALE GENOMIC DNA]</scope>
    <source>
        <strain evidence="1">A17</strain>
        <strain evidence="2 3">cv. Jemalong A17</strain>
    </source>
</reference>
<accession>A0A072V669</accession>
<gene>
    <name evidence="1" type="ordered locus">MTR_2g437420</name>
</gene>